<dbReference type="Gene3D" id="1.20.120.710">
    <property type="entry name" value="Haloacid dehalogenase hydrolase-like domain"/>
    <property type="match status" value="1"/>
</dbReference>
<gene>
    <name evidence="4" type="ORF">LCGC14_1246320</name>
</gene>
<name>A0A0F9LRB3_9ZZZZ</name>
<dbReference type="Pfam" id="PF00702">
    <property type="entry name" value="Hydrolase"/>
    <property type="match status" value="1"/>
</dbReference>
<reference evidence="4" key="1">
    <citation type="journal article" date="2015" name="Nature">
        <title>Complex archaea that bridge the gap between prokaryotes and eukaryotes.</title>
        <authorList>
            <person name="Spang A."/>
            <person name="Saw J.H."/>
            <person name="Jorgensen S.L."/>
            <person name="Zaremba-Niedzwiedzka K."/>
            <person name="Martijn J."/>
            <person name="Lind A.E."/>
            <person name="van Eijk R."/>
            <person name="Schleper C."/>
            <person name="Guy L."/>
            <person name="Ettema T.J."/>
        </authorList>
    </citation>
    <scope>NUCLEOTIDE SEQUENCE</scope>
</reference>
<dbReference type="InterPro" id="IPR051400">
    <property type="entry name" value="HAD-like_hydrolase"/>
</dbReference>
<keyword evidence="2" id="KW-0378">Hydrolase</keyword>
<dbReference type="SFLD" id="SFLDG01129">
    <property type="entry name" value="C1.5:_HAD__Beta-PGM__Phosphata"/>
    <property type="match status" value="1"/>
</dbReference>
<dbReference type="NCBIfam" id="TIGR01549">
    <property type="entry name" value="HAD-SF-IA-v1"/>
    <property type="match status" value="1"/>
</dbReference>
<dbReference type="SUPFAM" id="SSF56784">
    <property type="entry name" value="HAD-like"/>
    <property type="match status" value="1"/>
</dbReference>
<comment type="caution">
    <text evidence="4">The sequence shown here is derived from an EMBL/GenBank/DDBJ whole genome shotgun (WGS) entry which is preliminary data.</text>
</comment>
<organism evidence="4">
    <name type="scientific">marine sediment metagenome</name>
    <dbReference type="NCBI Taxonomy" id="412755"/>
    <lineage>
        <taxon>unclassified sequences</taxon>
        <taxon>metagenomes</taxon>
        <taxon>ecological metagenomes</taxon>
    </lineage>
</organism>
<dbReference type="AlphaFoldDB" id="A0A0F9LRB3"/>
<dbReference type="GO" id="GO:0046380">
    <property type="term" value="P:N-acetylneuraminate biosynthetic process"/>
    <property type="evidence" value="ECO:0007669"/>
    <property type="project" value="TreeGrafter"/>
</dbReference>
<evidence type="ECO:0008006" key="5">
    <source>
        <dbReference type="Google" id="ProtNLM"/>
    </source>
</evidence>
<evidence type="ECO:0000256" key="2">
    <source>
        <dbReference type="ARBA" id="ARBA00022801"/>
    </source>
</evidence>
<dbReference type="InterPro" id="IPR023214">
    <property type="entry name" value="HAD_sf"/>
</dbReference>
<sequence length="254" mass="28452">MLLWNYLMLKALLLDLDETLCDTEGANFQAKLAMANDLEKKHGQDFNGLAFADAYVTGIYRDWTDVQRARYMPIIEQQSEEAFRLQLISDLLAERGINNVSHETAQAFQNKFDSDRLKAFDFYPGIVAFLAEARKLFSLVVITNGPEFSQVPKVERVKLAKHVDHIIIGGQEPEQKPATSIFNKALKLANCQAHEAVHIGDSLATDIAGALNSGITSVWIQHQQPLDAELGINPHHTVLHPSEIPALIYQLHQQ</sequence>
<protein>
    <recommendedName>
        <fullName evidence="5">N-acylneuraminate-9-phosphatase</fullName>
    </recommendedName>
</protein>
<dbReference type="NCBIfam" id="TIGR01509">
    <property type="entry name" value="HAD-SF-IA-v3"/>
    <property type="match status" value="1"/>
</dbReference>
<dbReference type="InterPro" id="IPR006439">
    <property type="entry name" value="HAD-SF_hydro_IA"/>
</dbReference>
<evidence type="ECO:0000313" key="4">
    <source>
        <dbReference type="EMBL" id="KKM89671.1"/>
    </source>
</evidence>
<keyword evidence="3" id="KW-0460">Magnesium</keyword>
<dbReference type="PANTHER" id="PTHR46470:SF3">
    <property type="entry name" value="N-ACYLNEURAMINATE-9-PHOSPHATASE"/>
    <property type="match status" value="1"/>
</dbReference>
<dbReference type="Gene3D" id="3.40.50.1000">
    <property type="entry name" value="HAD superfamily/HAD-like"/>
    <property type="match status" value="1"/>
</dbReference>
<dbReference type="InterPro" id="IPR036412">
    <property type="entry name" value="HAD-like_sf"/>
</dbReference>
<dbReference type="EMBL" id="LAZR01006782">
    <property type="protein sequence ID" value="KKM89671.1"/>
    <property type="molecule type" value="Genomic_DNA"/>
</dbReference>
<dbReference type="GO" id="GO:0050124">
    <property type="term" value="F:N-acylneuraminate-9-phosphatase activity"/>
    <property type="evidence" value="ECO:0007669"/>
    <property type="project" value="TreeGrafter"/>
</dbReference>
<accession>A0A0F9LRB3</accession>
<comment type="cofactor">
    <cofactor evidence="1">
        <name>Mg(2+)</name>
        <dbReference type="ChEBI" id="CHEBI:18420"/>
    </cofactor>
</comment>
<evidence type="ECO:0000256" key="1">
    <source>
        <dbReference type="ARBA" id="ARBA00001946"/>
    </source>
</evidence>
<dbReference type="PANTHER" id="PTHR46470">
    <property type="entry name" value="N-ACYLNEURAMINATE-9-PHOSPHATASE"/>
    <property type="match status" value="1"/>
</dbReference>
<dbReference type="SFLD" id="SFLDS00003">
    <property type="entry name" value="Haloacid_Dehalogenase"/>
    <property type="match status" value="1"/>
</dbReference>
<proteinExistence type="predicted"/>
<evidence type="ECO:0000256" key="3">
    <source>
        <dbReference type="ARBA" id="ARBA00022842"/>
    </source>
</evidence>